<comment type="similarity">
    <text evidence="2 3">Belongs to the small heat shock protein (HSP20) family.</text>
</comment>
<dbReference type="Gene3D" id="2.60.40.790">
    <property type="match status" value="2"/>
</dbReference>
<dbReference type="AlphaFoldDB" id="A0A9W4UMD3"/>
<organism evidence="6 7">
    <name type="scientific">Periconia digitata</name>
    <dbReference type="NCBI Taxonomy" id="1303443"/>
    <lineage>
        <taxon>Eukaryota</taxon>
        <taxon>Fungi</taxon>
        <taxon>Dikarya</taxon>
        <taxon>Ascomycota</taxon>
        <taxon>Pezizomycotina</taxon>
        <taxon>Dothideomycetes</taxon>
        <taxon>Pleosporomycetidae</taxon>
        <taxon>Pleosporales</taxon>
        <taxon>Massarineae</taxon>
        <taxon>Periconiaceae</taxon>
        <taxon>Periconia</taxon>
    </lineage>
</organism>
<dbReference type="PANTHER" id="PTHR11527">
    <property type="entry name" value="HEAT-SHOCK PROTEIN 20 FAMILY MEMBER"/>
    <property type="match status" value="1"/>
</dbReference>
<sequence>MAFILTPRFAPVYQQQCSNPWSCAPARPQYSYRRVVRPAVPSFVPFLSQVDELLSALDQEAQREALREAHRQRQQRKRIFRAHFNVHENEEGYQVDGEVPGFEQSNIEIEVTDAHTLRVAGNTANKSETQPQSESHPTAEPKAIEPETAESTETAQDDTMEGVTLNEHESHSDTESHKSYQATVEDDFEDLGAETSSTISSRSNTPSEPKEPKGKEKAVDDSAATETAVQPQPQPETEEYQFHGSFERTFRFPERIDAATVKASLKNGLLSITVPKAKAPEVRRILIQ</sequence>
<reference evidence="6" key="1">
    <citation type="submission" date="2023-01" db="EMBL/GenBank/DDBJ databases">
        <authorList>
            <person name="Van Ghelder C."/>
            <person name="Rancurel C."/>
        </authorList>
    </citation>
    <scope>NUCLEOTIDE SEQUENCE</scope>
    <source>
        <strain evidence="6">CNCM I-4278</strain>
    </source>
</reference>
<dbReference type="Proteomes" id="UP001152607">
    <property type="component" value="Unassembled WGS sequence"/>
</dbReference>
<feature type="domain" description="SHSP" evidence="5">
    <location>
        <begin position="75"/>
        <end position="288"/>
    </location>
</feature>
<evidence type="ECO:0000313" key="6">
    <source>
        <dbReference type="EMBL" id="CAI6338349.1"/>
    </source>
</evidence>
<dbReference type="InterPro" id="IPR031107">
    <property type="entry name" value="Small_HSP"/>
</dbReference>
<feature type="compositionally biased region" description="Polar residues" evidence="4">
    <location>
        <begin position="124"/>
        <end position="136"/>
    </location>
</feature>
<feature type="region of interest" description="Disordered" evidence="4">
    <location>
        <begin position="193"/>
        <end position="238"/>
    </location>
</feature>
<gene>
    <name evidence="6" type="ORF">PDIGIT_LOCUS11477</name>
</gene>
<dbReference type="OrthoDB" id="1431247at2759"/>
<keyword evidence="7" id="KW-1185">Reference proteome</keyword>
<comment type="caution">
    <text evidence="6">The sequence shown here is derived from an EMBL/GenBank/DDBJ whole genome shotgun (WGS) entry which is preliminary data.</text>
</comment>
<feature type="compositionally biased region" description="Low complexity" evidence="4">
    <location>
        <begin position="195"/>
        <end position="207"/>
    </location>
</feature>
<evidence type="ECO:0000256" key="4">
    <source>
        <dbReference type="SAM" id="MobiDB-lite"/>
    </source>
</evidence>
<feature type="region of interest" description="Disordered" evidence="4">
    <location>
        <begin position="124"/>
        <end position="158"/>
    </location>
</feature>
<evidence type="ECO:0000256" key="3">
    <source>
        <dbReference type="RuleBase" id="RU003616"/>
    </source>
</evidence>
<dbReference type="PROSITE" id="PS01031">
    <property type="entry name" value="SHSP"/>
    <property type="match status" value="1"/>
</dbReference>
<feature type="compositionally biased region" description="Basic and acidic residues" evidence="4">
    <location>
        <begin position="208"/>
        <end position="220"/>
    </location>
</feature>
<name>A0A9W4UMD3_9PLEO</name>
<dbReference type="InterPro" id="IPR002068">
    <property type="entry name" value="A-crystallin/Hsp20_dom"/>
</dbReference>
<keyword evidence="1" id="KW-0346">Stress response</keyword>
<dbReference type="SUPFAM" id="SSF49764">
    <property type="entry name" value="HSP20-like chaperones"/>
    <property type="match status" value="2"/>
</dbReference>
<dbReference type="InterPro" id="IPR008978">
    <property type="entry name" value="HSP20-like_chaperone"/>
</dbReference>
<dbReference type="EMBL" id="CAOQHR010000008">
    <property type="protein sequence ID" value="CAI6338349.1"/>
    <property type="molecule type" value="Genomic_DNA"/>
</dbReference>
<accession>A0A9W4UMD3</accession>
<evidence type="ECO:0000313" key="7">
    <source>
        <dbReference type="Proteomes" id="UP001152607"/>
    </source>
</evidence>
<evidence type="ECO:0000256" key="2">
    <source>
        <dbReference type="PROSITE-ProRule" id="PRU00285"/>
    </source>
</evidence>
<feature type="compositionally biased region" description="Acidic residues" evidence="4">
    <location>
        <begin position="147"/>
        <end position="158"/>
    </location>
</feature>
<protein>
    <recommendedName>
        <fullName evidence="5">SHSP domain-containing protein</fullName>
    </recommendedName>
</protein>
<proteinExistence type="inferred from homology"/>
<evidence type="ECO:0000256" key="1">
    <source>
        <dbReference type="ARBA" id="ARBA00023016"/>
    </source>
</evidence>
<evidence type="ECO:0000259" key="5">
    <source>
        <dbReference type="PROSITE" id="PS01031"/>
    </source>
</evidence>
<dbReference type="CDD" id="cd06464">
    <property type="entry name" value="ACD_sHsps-like"/>
    <property type="match status" value="1"/>
</dbReference>
<dbReference type="Pfam" id="PF00011">
    <property type="entry name" value="HSP20"/>
    <property type="match status" value="1"/>
</dbReference>